<keyword evidence="9 13" id="KW-1133">Transmembrane helix</keyword>
<dbReference type="CDD" id="cd14066">
    <property type="entry name" value="STKc_IRAK"/>
    <property type="match status" value="1"/>
</dbReference>
<evidence type="ECO:0000256" key="1">
    <source>
        <dbReference type="ARBA" id="ARBA00004479"/>
    </source>
</evidence>
<feature type="transmembrane region" description="Helical" evidence="13">
    <location>
        <begin position="295"/>
        <end position="317"/>
    </location>
</feature>
<feature type="binding site" evidence="12">
    <location>
        <position position="386"/>
    </location>
    <ligand>
        <name>ATP</name>
        <dbReference type="ChEBI" id="CHEBI:30616"/>
    </ligand>
</feature>
<feature type="signal peptide" evidence="14">
    <location>
        <begin position="1"/>
        <end position="26"/>
    </location>
</feature>
<evidence type="ECO:0000256" key="14">
    <source>
        <dbReference type="SAM" id="SignalP"/>
    </source>
</evidence>
<evidence type="ECO:0000256" key="3">
    <source>
        <dbReference type="ARBA" id="ARBA00022679"/>
    </source>
</evidence>
<evidence type="ECO:0000256" key="2">
    <source>
        <dbReference type="ARBA" id="ARBA00022527"/>
    </source>
</evidence>
<dbReference type="InterPro" id="IPR000719">
    <property type="entry name" value="Prot_kinase_dom"/>
</dbReference>
<dbReference type="AlphaFoldDB" id="A0A1W0VZ28"/>
<dbReference type="SMART" id="SM00220">
    <property type="entry name" value="S_TKc"/>
    <property type="match status" value="1"/>
</dbReference>
<evidence type="ECO:0000313" key="17">
    <source>
        <dbReference type="Proteomes" id="UP000000768"/>
    </source>
</evidence>
<protein>
    <recommendedName>
        <fullName evidence="15">Protein kinase domain-containing protein</fullName>
    </recommendedName>
</protein>
<dbReference type="Gramene" id="OQU87362">
    <property type="protein sequence ID" value="OQU87362"/>
    <property type="gene ID" value="SORBI_3003G263400"/>
</dbReference>
<dbReference type="InterPro" id="IPR001245">
    <property type="entry name" value="Ser-Thr/Tyr_kinase_cat_dom"/>
</dbReference>
<keyword evidence="8 12" id="KW-0067">ATP-binding</keyword>
<evidence type="ECO:0000256" key="8">
    <source>
        <dbReference type="ARBA" id="ARBA00022840"/>
    </source>
</evidence>
<organism evidence="16 17">
    <name type="scientific">Sorghum bicolor</name>
    <name type="common">Sorghum</name>
    <name type="synonym">Sorghum vulgare</name>
    <dbReference type="NCBI Taxonomy" id="4558"/>
    <lineage>
        <taxon>Eukaryota</taxon>
        <taxon>Viridiplantae</taxon>
        <taxon>Streptophyta</taxon>
        <taxon>Embryophyta</taxon>
        <taxon>Tracheophyta</taxon>
        <taxon>Spermatophyta</taxon>
        <taxon>Magnoliopsida</taxon>
        <taxon>Liliopsida</taxon>
        <taxon>Poales</taxon>
        <taxon>Poaceae</taxon>
        <taxon>PACMAD clade</taxon>
        <taxon>Panicoideae</taxon>
        <taxon>Andropogonodae</taxon>
        <taxon>Andropogoneae</taxon>
        <taxon>Sorghinae</taxon>
        <taxon>Sorghum</taxon>
    </lineage>
</organism>
<evidence type="ECO:0000313" key="16">
    <source>
        <dbReference type="EMBL" id="OQU87362.1"/>
    </source>
</evidence>
<reference evidence="17" key="2">
    <citation type="journal article" date="2018" name="Plant J.">
        <title>The Sorghum bicolor reference genome: improved assembly, gene annotations, a transcriptome atlas, and signatures of genome organization.</title>
        <authorList>
            <person name="McCormick R.F."/>
            <person name="Truong S.K."/>
            <person name="Sreedasyam A."/>
            <person name="Jenkins J."/>
            <person name="Shu S."/>
            <person name="Sims D."/>
            <person name="Kennedy M."/>
            <person name="Amirebrahimi M."/>
            <person name="Weers B.D."/>
            <person name="McKinley B."/>
            <person name="Mattison A."/>
            <person name="Morishige D.T."/>
            <person name="Grimwood J."/>
            <person name="Schmutz J."/>
            <person name="Mullet J.E."/>
        </authorList>
    </citation>
    <scope>NUCLEOTIDE SEQUENCE [LARGE SCALE GENOMIC DNA]</scope>
    <source>
        <strain evidence="17">cv. BTx623</strain>
    </source>
</reference>
<dbReference type="PROSITE" id="PS50011">
    <property type="entry name" value="PROTEIN_KINASE_DOM"/>
    <property type="match status" value="1"/>
</dbReference>
<evidence type="ECO:0000256" key="13">
    <source>
        <dbReference type="SAM" id="Phobius"/>
    </source>
</evidence>
<evidence type="ECO:0000256" key="10">
    <source>
        <dbReference type="ARBA" id="ARBA00023136"/>
    </source>
</evidence>
<evidence type="ECO:0000256" key="7">
    <source>
        <dbReference type="ARBA" id="ARBA00022777"/>
    </source>
</evidence>
<dbReference type="InterPro" id="IPR025287">
    <property type="entry name" value="WAK_GUB"/>
</dbReference>
<dbReference type="Pfam" id="PF14380">
    <property type="entry name" value="WAK_assoc"/>
    <property type="match status" value="1"/>
</dbReference>
<dbReference type="Pfam" id="PF07714">
    <property type="entry name" value="PK_Tyr_Ser-Thr"/>
    <property type="match status" value="1"/>
</dbReference>
<dbReference type="Proteomes" id="UP000000768">
    <property type="component" value="Chromosome 3"/>
</dbReference>
<name>A0A1W0VZ28_SORBI</name>
<dbReference type="InterPro" id="IPR008271">
    <property type="entry name" value="Ser/Thr_kinase_AS"/>
</dbReference>
<dbReference type="EMBL" id="CM000762">
    <property type="protein sequence ID" value="OQU87362.1"/>
    <property type="molecule type" value="Genomic_DNA"/>
</dbReference>
<dbReference type="FunFam" id="1.10.510.10:FF:000590">
    <property type="entry name" value="PR5-like receptor kinase"/>
    <property type="match status" value="1"/>
</dbReference>
<dbReference type="PROSITE" id="PS00107">
    <property type="entry name" value="PROTEIN_KINASE_ATP"/>
    <property type="match status" value="1"/>
</dbReference>
<feature type="chain" id="PRO_5012415856" description="Protein kinase domain-containing protein" evidence="14">
    <location>
        <begin position="27"/>
        <end position="645"/>
    </location>
</feature>
<dbReference type="GO" id="GO:0030247">
    <property type="term" value="F:polysaccharide binding"/>
    <property type="evidence" value="ECO:0007669"/>
    <property type="project" value="InterPro"/>
</dbReference>
<sequence>MALCSLRRHRLPLPLLLAVLFAASRGDPSDDDYKYNPSICKLQPYACGKVNISYPFYLSNETADVLGNSNSSCGYPGLAIDCVDDKYPTMQLGSSSSDTGYYSYNVTGINYNYNSFTISLVDPDVLDDQSSCPWVDHNVTVSPTLWLSSEYTVGYLLFFANCSVATVPGQPTIQPIACASDGGVDDYSFVIPSEVPYQNLSQDCKQVTQVPVLQNASLQMNSQWSTNGYRNVLKQGFQLELNLSRRPEECTKCETSSGRCAYSSGGEFEACLCTDGRAHGQECTNRDGHPMGYKMYIIASTLSLLLLCLLIPALFLARKYGLLCIKRKEEPMIKSFLQKNGNLHTKRYTYAEVKRMTMSFSEKLGQGGFGDVYRGSLSDGGQVAVKMLKDPKGDGEEFMNEVSSISRTSHVNVVMLIGFCLEGSKRALIYEYMPNGSLERYAFNSNMNNQNSLGWEKLFDIAIGIARGLEYLHRGCNTRIVHFDIKPHNILLDHDFCPKISDFGLAKLCPNKESAISIAGARGTIGYIAPEVFSKQFGTVSSKSDVYSYGMMVLEMVGARDKNMNADSESSSQYFPQWIYEHLDDYCISASEVNSETTELVRKMIVVGLWCIQAIPTDRPTMTKVVEMLEGSTSNLELPPKVIQI</sequence>
<accession>A0A1W0VZ28</accession>
<dbReference type="Gene3D" id="3.30.200.20">
    <property type="entry name" value="Phosphorylase Kinase, domain 1"/>
    <property type="match status" value="1"/>
</dbReference>
<keyword evidence="5 14" id="KW-0732">Signal</keyword>
<evidence type="ECO:0000259" key="15">
    <source>
        <dbReference type="PROSITE" id="PS50011"/>
    </source>
</evidence>
<dbReference type="InterPro" id="IPR032872">
    <property type="entry name" value="WAK_assoc_C"/>
</dbReference>
<dbReference type="InterPro" id="IPR017441">
    <property type="entry name" value="Protein_kinase_ATP_BS"/>
</dbReference>
<comment type="subcellular location">
    <subcellularLocation>
        <location evidence="1">Membrane</location>
        <topology evidence="1">Single-pass type I membrane protein</topology>
    </subcellularLocation>
</comment>
<dbReference type="Pfam" id="PF13947">
    <property type="entry name" value="GUB_WAK_bind"/>
    <property type="match status" value="1"/>
</dbReference>
<evidence type="ECO:0000256" key="5">
    <source>
        <dbReference type="ARBA" id="ARBA00022729"/>
    </source>
</evidence>
<keyword evidence="2" id="KW-0723">Serine/threonine-protein kinase</keyword>
<dbReference type="OMA" id="TREENDY"/>
<dbReference type="eggNOG" id="KOG1187">
    <property type="taxonomic scope" value="Eukaryota"/>
</dbReference>
<dbReference type="PANTHER" id="PTHR27009">
    <property type="entry name" value="RUST RESISTANCE KINASE LR10-RELATED"/>
    <property type="match status" value="1"/>
</dbReference>
<evidence type="ECO:0000256" key="12">
    <source>
        <dbReference type="PROSITE-ProRule" id="PRU10141"/>
    </source>
</evidence>
<dbReference type="GO" id="GO:0004674">
    <property type="term" value="F:protein serine/threonine kinase activity"/>
    <property type="evidence" value="ECO:0007669"/>
    <property type="project" value="UniProtKB-KW"/>
</dbReference>
<proteinExistence type="predicted"/>
<dbReference type="InterPro" id="IPR011009">
    <property type="entry name" value="Kinase-like_dom_sf"/>
</dbReference>
<dbReference type="SUPFAM" id="SSF56112">
    <property type="entry name" value="Protein kinase-like (PK-like)"/>
    <property type="match status" value="1"/>
</dbReference>
<gene>
    <name evidence="16" type="ORF">SORBI_3003G263400</name>
</gene>
<dbReference type="PROSITE" id="PS00108">
    <property type="entry name" value="PROTEIN_KINASE_ST"/>
    <property type="match status" value="1"/>
</dbReference>
<dbReference type="InParanoid" id="A0A1W0VZ28"/>
<reference evidence="16 17" key="1">
    <citation type="journal article" date="2009" name="Nature">
        <title>The Sorghum bicolor genome and the diversification of grasses.</title>
        <authorList>
            <person name="Paterson A.H."/>
            <person name="Bowers J.E."/>
            <person name="Bruggmann R."/>
            <person name="Dubchak I."/>
            <person name="Grimwood J."/>
            <person name="Gundlach H."/>
            <person name="Haberer G."/>
            <person name="Hellsten U."/>
            <person name="Mitros T."/>
            <person name="Poliakov A."/>
            <person name="Schmutz J."/>
            <person name="Spannagl M."/>
            <person name="Tang H."/>
            <person name="Wang X."/>
            <person name="Wicker T."/>
            <person name="Bharti A.K."/>
            <person name="Chapman J."/>
            <person name="Feltus F.A."/>
            <person name="Gowik U."/>
            <person name="Grigoriev I.V."/>
            <person name="Lyons E."/>
            <person name="Maher C.A."/>
            <person name="Martis M."/>
            <person name="Narechania A."/>
            <person name="Otillar R.P."/>
            <person name="Penning B.W."/>
            <person name="Salamov A.A."/>
            <person name="Wang Y."/>
            <person name="Zhang L."/>
            <person name="Carpita N.C."/>
            <person name="Freeling M."/>
            <person name="Gingle A.R."/>
            <person name="Hash C.T."/>
            <person name="Keller B."/>
            <person name="Klein P."/>
            <person name="Kresovich S."/>
            <person name="McCann M.C."/>
            <person name="Ming R."/>
            <person name="Peterson D.G."/>
            <person name="Mehboob-ur-Rahman"/>
            <person name="Ware D."/>
            <person name="Westhoff P."/>
            <person name="Mayer K.F."/>
            <person name="Messing J."/>
            <person name="Rokhsar D.S."/>
        </authorList>
    </citation>
    <scope>NUCLEOTIDE SEQUENCE [LARGE SCALE GENOMIC DNA]</scope>
    <source>
        <strain evidence="17">cv. BTx623</strain>
    </source>
</reference>
<feature type="domain" description="Protein kinase" evidence="15">
    <location>
        <begin position="358"/>
        <end position="636"/>
    </location>
</feature>
<dbReference type="FunFam" id="3.30.200.20:FF:000178">
    <property type="entry name" value="serine/threonine-protein kinase PBS1-like"/>
    <property type="match status" value="1"/>
</dbReference>
<evidence type="ECO:0000256" key="4">
    <source>
        <dbReference type="ARBA" id="ARBA00022692"/>
    </source>
</evidence>
<dbReference type="Gene3D" id="1.10.510.10">
    <property type="entry name" value="Transferase(Phosphotransferase) domain 1"/>
    <property type="match status" value="1"/>
</dbReference>
<evidence type="ECO:0000256" key="9">
    <source>
        <dbReference type="ARBA" id="ARBA00022989"/>
    </source>
</evidence>
<keyword evidence="7" id="KW-0418">Kinase</keyword>
<keyword evidence="6 12" id="KW-0547">Nucleotide-binding</keyword>
<dbReference type="InterPro" id="IPR045874">
    <property type="entry name" value="LRK10/LRL21-25-like"/>
</dbReference>
<dbReference type="GO" id="GO:0005524">
    <property type="term" value="F:ATP binding"/>
    <property type="evidence" value="ECO:0007669"/>
    <property type="project" value="UniProtKB-UniRule"/>
</dbReference>
<keyword evidence="10 13" id="KW-0472">Membrane</keyword>
<dbReference type="GO" id="GO:0016020">
    <property type="term" value="C:membrane"/>
    <property type="evidence" value="ECO:0007669"/>
    <property type="project" value="UniProtKB-SubCell"/>
</dbReference>
<keyword evidence="4 13" id="KW-0812">Transmembrane</keyword>
<keyword evidence="17" id="KW-1185">Reference proteome</keyword>
<keyword evidence="11" id="KW-0325">Glycoprotein</keyword>
<keyword evidence="3" id="KW-0808">Transferase</keyword>
<evidence type="ECO:0000256" key="6">
    <source>
        <dbReference type="ARBA" id="ARBA00022741"/>
    </source>
</evidence>
<evidence type="ECO:0000256" key="11">
    <source>
        <dbReference type="ARBA" id="ARBA00023180"/>
    </source>
</evidence>